<dbReference type="Gene3D" id="1.10.510.10">
    <property type="entry name" value="Transferase(Phosphotransferase) domain 1"/>
    <property type="match status" value="1"/>
</dbReference>
<proteinExistence type="predicted"/>
<dbReference type="STRING" id="44941.A0A397VDP7"/>
<accession>A0A397VDP7</accession>
<sequence>MRKCSFRRRYKDTISSHCVYCELSLQLSSSGNKFIDKFVKETFTAPRASSRNKRLEYVPYEQFTNIKYLSEGGFSKIYKATWKDGPITSWNNYLGNDCKPFFYHEHNSCLILNIIKGLLRPEILTNTPSKFAELMVKCWNADPSKRPTQMNY</sequence>
<reference evidence="1 2" key="1">
    <citation type="submission" date="2018-06" db="EMBL/GenBank/DDBJ databases">
        <title>Comparative genomics reveals the genomic features of Rhizophagus irregularis, R. cerebriforme, R. diaphanum and Gigaspora rosea, and their symbiotic lifestyle signature.</title>
        <authorList>
            <person name="Morin E."/>
            <person name="San Clemente H."/>
            <person name="Chen E.C.H."/>
            <person name="De La Providencia I."/>
            <person name="Hainaut M."/>
            <person name="Kuo A."/>
            <person name="Kohler A."/>
            <person name="Murat C."/>
            <person name="Tang N."/>
            <person name="Roy S."/>
            <person name="Loubradou J."/>
            <person name="Henrissat B."/>
            <person name="Grigoriev I.V."/>
            <person name="Corradi N."/>
            <person name="Roux C."/>
            <person name="Martin F.M."/>
        </authorList>
    </citation>
    <scope>NUCLEOTIDE SEQUENCE [LARGE SCALE GENOMIC DNA]</scope>
    <source>
        <strain evidence="1 2">DAOM 194757</strain>
    </source>
</reference>
<dbReference type="OrthoDB" id="2428671at2759"/>
<dbReference type="EMBL" id="QKWP01000443">
    <property type="protein sequence ID" value="RIB19951.1"/>
    <property type="molecule type" value="Genomic_DNA"/>
</dbReference>
<evidence type="ECO:0008006" key="3">
    <source>
        <dbReference type="Google" id="ProtNLM"/>
    </source>
</evidence>
<organism evidence="1 2">
    <name type="scientific">Gigaspora rosea</name>
    <dbReference type="NCBI Taxonomy" id="44941"/>
    <lineage>
        <taxon>Eukaryota</taxon>
        <taxon>Fungi</taxon>
        <taxon>Fungi incertae sedis</taxon>
        <taxon>Mucoromycota</taxon>
        <taxon>Glomeromycotina</taxon>
        <taxon>Glomeromycetes</taxon>
        <taxon>Diversisporales</taxon>
        <taxon>Gigasporaceae</taxon>
        <taxon>Gigaspora</taxon>
    </lineage>
</organism>
<evidence type="ECO:0000313" key="2">
    <source>
        <dbReference type="Proteomes" id="UP000266673"/>
    </source>
</evidence>
<protein>
    <recommendedName>
        <fullName evidence="3">Serine-threonine/tyrosine-protein kinase catalytic domain-containing protein</fullName>
    </recommendedName>
</protein>
<name>A0A397VDP7_9GLOM</name>
<keyword evidence="2" id="KW-1185">Reference proteome</keyword>
<dbReference type="InterPro" id="IPR011009">
    <property type="entry name" value="Kinase-like_dom_sf"/>
</dbReference>
<evidence type="ECO:0000313" key="1">
    <source>
        <dbReference type="EMBL" id="RIB19951.1"/>
    </source>
</evidence>
<dbReference type="SUPFAM" id="SSF56112">
    <property type="entry name" value="Protein kinase-like (PK-like)"/>
    <property type="match status" value="1"/>
</dbReference>
<comment type="caution">
    <text evidence="1">The sequence shown here is derived from an EMBL/GenBank/DDBJ whole genome shotgun (WGS) entry which is preliminary data.</text>
</comment>
<dbReference type="AlphaFoldDB" id="A0A397VDP7"/>
<gene>
    <name evidence="1" type="ORF">C2G38_2244852</name>
</gene>
<dbReference type="Proteomes" id="UP000266673">
    <property type="component" value="Unassembled WGS sequence"/>
</dbReference>